<protein>
    <submittedName>
        <fullName evidence="2">DUF3306 domain-containing protein</fullName>
    </submittedName>
</protein>
<organism evidence="2 3">
    <name type="scientific">Pontivivens ytuae</name>
    <dbReference type="NCBI Taxonomy" id="2789856"/>
    <lineage>
        <taxon>Bacteria</taxon>
        <taxon>Pseudomonadati</taxon>
        <taxon>Pseudomonadota</taxon>
        <taxon>Alphaproteobacteria</taxon>
        <taxon>Rhodobacterales</taxon>
        <taxon>Paracoccaceae</taxon>
        <taxon>Pontivivens</taxon>
    </lineage>
</organism>
<sequence>MSDDFASRWSRRKAAVAAQEAAESAAEAEQTREAEAAEKTDEELLEELGLPDPDTLAPGDDVTAFLKEAVPERLRRRALRRLWRLNPTLANVDGLVDYGGDFTDAATVPDTIATAYQIGRGIFAKLAEEEPKPAETAEPASQTEADPGEDPPTIEQAAPAAPEPVEDATAEAEPAPPPSRMTFRFEN</sequence>
<dbReference type="RefSeq" id="WP_196102411.1">
    <property type="nucleotide sequence ID" value="NZ_CP064942.1"/>
</dbReference>
<feature type="compositionally biased region" description="Basic and acidic residues" evidence="1">
    <location>
        <begin position="29"/>
        <end position="39"/>
    </location>
</feature>
<evidence type="ECO:0000313" key="3">
    <source>
        <dbReference type="Proteomes" id="UP000594800"/>
    </source>
</evidence>
<evidence type="ECO:0000256" key="1">
    <source>
        <dbReference type="SAM" id="MobiDB-lite"/>
    </source>
</evidence>
<evidence type="ECO:0000313" key="2">
    <source>
        <dbReference type="EMBL" id="QPH53200.1"/>
    </source>
</evidence>
<feature type="region of interest" description="Disordered" evidence="1">
    <location>
        <begin position="20"/>
        <end position="41"/>
    </location>
</feature>
<dbReference type="AlphaFoldDB" id="A0A7S9LQN3"/>
<feature type="region of interest" description="Disordered" evidence="1">
    <location>
        <begin position="128"/>
        <end position="187"/>
    </location>
</feature>
<feature type="compositionally biased region" description="Low complexity" evidence="1">
    <location>
        <begin position="151"/>
        <end position="160"/>
    </location>
</feature>
<dbReference type="InterPro" id="IPR021735">
    <property type="entry name" value="DUF3306"/>
</dbReference>
<name>A0A7S9LQN3_9RHOB</name>
<dbReference type="EMBL" id="CP064942">
    <property type="protein sequence ID" value="QPH53200.1"/>
    <property type="molecule type" value="Genomic_DNA"/>
</dbReference>
<proteinExistence type="predicted"/>
<gene>
    <name evidence="2" type="ORF">I0K15_15560</name>
</gene>
<reference evidence="2 3" key="1">
    <citation type="submission" date="2020-11" db="EMBL/GenBank/DDBJ databases">
        <title>Description of Pontivivens ytuae sp. nov. isolated from deep sea sediment of Mariana Trench.</title>
        <authorList>
            <person name="Wang Z."/>
            <person name="Sun Q.-L."/>
            <person name="Xu X.-D."/>
            <person name="Tang Y.-Z."/>
            <person name="Zhang J."/>
        </authorList>
    </citation>
    <scope>NUCLEOTIDE SEQUENCE [LARGE SCALE GENOMIC DNA]</scope>
    <source>
        <strain evidence="2 3">MT2928</strain>
    </source>
</reference>
<dbReference type="Proteomes" id="UP000594800">
    <property type="component" value="Chromosome"/>
</dbReference>
<dbReference type="Pfam" id="PF11748">
    <property type="entry name" value="DUF3306"/>
    <property type="match status" value="1"/>
</dbReference>
<dbReference type="KEGG" id="poz:I0K15_15560"/>
<keyword evidence="3" id="KW-1185">Reference proteome</keyword>
<accession>A0A7S9LQN3</accession>